<dbReference type="GO" id="GO:0004497">
    <property type="term" value="F:monooxygenase activity"/>
    <property type="evidence" value="ECO:0007669"/>
    <property type="project" value="UniProtKB-KW"/>
</dbReference>
<dbReference type="RefSeq" id="WP_077101594.1">
    <property type="nucleotide sequence ID" value="NZ_LT717701.1"/>
</dbReference>
<feature type="domain" description="Luciferase-like" evidence="5">
    <location>
        <begin position="1"/>
        <end position="301"/>
    </location>
</feature>
<evidence type="ECO:0000256" key="4">
    <source>
        <dbReference type="ARBA" id="ARBA00023033"/>
    </source>
</evidence>
<dbReference type="OrthoDB" id="7903015at2"/>
<sequence length="382" mass="41384">MRFGSFIAPLHPAGQDPTYALERDLDLIVELDRLGFDEVWVGEHHSGGFEIIPCPELVLAVAAERTRHIRLGTGVVSLPYHHPLTVAHRIALLDHLTRGRVMFGCGPGQLASDARMLGIPTDELRPRMVEALDVVVRLLNGETVSHASWFTLDEARLHLTPFSGQGLELAVTGTISVTGPRTAGSYGAGLLSLAATTPAGFGLLRAHWDEYEAAAQAHGHVADRAVWRCVGPVHLADTREQARRDIEHGIVAFARYFHHVIPGGMFSGTTVEEILRSNDEQRIAIIGTPDDAIERLQELDEQSGGFGTFLMMGHEWANPAATKRSLELFAQYVMPRFNGRADAAVRSWAWVDAGAENLAADNMAAIMKAGMPAFGASLAAGL</sequence>
<evidence type="ECO:0000313" key="7">
    <source>
        <dbReference type="Proteomes" id="UP000241595"/>
    </source>
</evidence>
<organism evidence="6 7">
    <name type="scientific">Mycobacterium terramassiliense</name>
    <dbReference type="NCBI Taxonomy" id="1841859"/>
    <lineage>
        <taxon>Bacteria</taxon>
        <taxon>Bacillati</taxon>
        <taxon>Actinomycetota</taxon>
        <taxon>Actinomycetes</taxon>
        <taxon>Mycobacteriales</taxon>
        <taxon>Mycobacteriaceae</taxon>
        <taxon>Mycobacterium</taxon>
    </lineage>
</organism>
<accession>A0A2U3NGE1</accession>
<gene>
    <name evidence="6" type="ORF">MTAB308_4069</name>
</gene>
<comment type="similarity">
    <text evidence="1">Belongs to the bacterial luciferase oxidoreductase family.</text>
</comment>
<dbReference type="PANTHER" id="PTHR30137">
    <property type="entry name" value="LUCIFERASE-LIKE MONOOXYGENASE"/>
    <property type="match status" value="1"/>
</dbReference>
<keyword evidence="3" id="KW-0560">Oxidoreductase</keyword>
<keyword evidence="4 6" id="KW-0503">Monooxygenase</keyword>
<dbReference type="InterPro" id="IPR036661">
    <property type="entry name" value="Luciferase-like_sf"/>
</dbReference>
<evidence type="ECO:0000256" key="1">
    <source>
        <dbReference type="ARBA" id="ARBA00010426"/>
    </source>
</evidence>
<dbReference type="InterPro" id="IPR050766">
    <property type="entry name" value="Bact_Lucif_Oxidored"/>
</dbReference>
<reference evidence="6 7" key="1">
    <citation type="submission" date="2017-01" db="EMBL/GenBank/DDBJ databases">
        <authorList>
            <consortium name="Urmite Genomes"/>
        </authorList>
    </citation>
    <scope>NUCLEOTIDE SEQUENCE [LARGE SCALE GENOMIC DNA]</scope>
    <source>
        <strain evidence="6 7">AB308</strain>
    </source>
</reference>
<keyword evidence="2" id="KW-0285">Flavoprotein</keyword>
<dbReference type="EMBL" id="FTRV01000015">
    <property type="protein sequence ID" value="SPM30560.1"/>
    <property type="molecule type" value="Genomic_DNA"/>
</dbReference>
<dbReference type="AlphaFoldDB" id="A0A2U3NGE1"/>
<dbReference type="InterPro" id="IPR011251">
    <property type="entry name" value="Luciferase-like_dom"/>
</dbReference>
<protein>
    <submittedName>
        <fullName evidence="6">Monooxygenase</fullName>
    </submittedName>
</protein>
<evidence type="ECO:0000256" key="3">
    <source>
        <dbReference type="ARBA" id="ARBA00023002"/>
    </source>
</evidence>
<keyword evidence="7" id="KW-1185">Reference proteome</keyword>
<evidence type="ECO:0000313" key="6">
    <source>
        <dbReference type="EMBL" id="SPM30560.1"/>
    </source>
</evidence>
<dbReference type="SUPFAM" id="SSF51679">
    <property type="entry name" value="Bacterial luciferase-like"/>
    <property type="match status" value="1"/>
</dbReference>
<dbReference type="Proteomes" id="UP000241595">
    <property type="component" value="Unassembled WGS sequence"/>
</dbReference>
<dbReference type="STRING" id="1841859.GCA_900157385_04069"/>
<name>A0A2U3NGE1_9MYCO</name>
<evidence type="ECO:0000256" key="2">
    <source>
        <dbReference type="ARBA" id="ARBA00022630"/>
    </source>
</evidence>
<dbReference type="Gene3D" id="3.20.20.30">
    <property type="entry name" value="Luciferase-like domain"/>
    <property type="match status" value="1"/>
</dbReference>
<evidence type="ECO:0000259" key="5">
    <source>
        <dbReference type="Pfam" id="PF00296"/>
    </source>
</evidence>
<dbReference type="GO" id="GO:0005829">
    <property type="term" value="C:cytosol"/>
    <property type="evidence" value="ECO:0007669"/>
    <property type="project" value="TreeGrafter"/>
</dbReference>
<dbReference type="PANTHER" id="PTHR30137:SF16">
    <property type="entry name" value="BLL0895 PROTEIN"/>
    <property type="match status" value="1"/>
</dbReference>
<dbReference type="Pfam" id="PF00296">
    <property type="entry name" value="Bac_luciferase"/>
    <property type="match status" value="1"/>
</dbReference>
<dbReference type="GO" id="GO:0016705">
    <property type="term" value="F:oxidoreductase activity, acting on paired donors, with incorporation or reduction of molecular oxygen"/>
    <property type="evidence" value="ECO:0007669"/>
    <property type="project" value="InterPro"/>
</dbReference>
<proteinExistence type="inferred from homology"/>